<feature type="region of interest" description="Disordered" evidence="1">
    <location>
        <begin position="28"/>
        <end position="58"/>
    </location>
</feature>
<sequence length="469" mass="52791">MWKVPLRAQKSSHHLHCEREPAWVPLPFKLRAGGKPQDRPSAANGRKDRTPTTSRACEAKTWRDWSRPLKEAREVAEYGVEACVSGVGQERVKALPHPSLKEHVDEAGKQIWKDASRGRVLLTLEVPELDGVISAPLARVPKRLPDRTLSTKGRLVWDARRVNSYCKKEEHPPALQPRHSELARLILWWATRFPGVPVRLAKKDTAEAFKWIPLGAFRCSFLRRGPSRRRVRGGPRHHRRLPSPHLRLEGGTGTLHDFRVGDGLRVAPPEPHVNDSTPFFTMILMDDSVLVEPDVGLRPAIAAETLETLTRTALGEKAFNEEKDWEEGRFESSKIIWGLLYDSDLLTRSLPEPKLLKAAHLLNLPDFSYGCRVVDLSLVQELRGNQQFWLSAMPILSGLLGATNALLGPPDGTGRVVPKGRTPIARERTWVRFWEAVEVQRYLIGVRDEWSTTFTHGFGHESAGAARDA</sequence>
<comment type="caution">
    <text evidence="2">The sequence shown here is derived from an EMBL/GenBank/DDBJ whole genome shotgun (WGS) entry which is preliminary data.</text>
</comment>
<proteinExistence type="predicted"/>
<evidence type="ECO:0000313" key="3">
    <source>
        <dbReference type="Proteomes" id="UP000186817"/>
    </source>
</evidence>
<evidence type="ECO:0000256" key="1">
    <source>
        <dbReference type="SAM" id="MobiDB-lite"/>
    </source>
</evidence>
<reference evidence="2 3" key="1">
    <citation type="submission" date="2016-02" db="EMBL/GenBank/DDBJ databases">
        <title>Genome analysis of coral dinoflagellate symbionts highlights evolutionary adaptations to a symbiotic lifestyle.</title>
        <authorList>
            <person name="Aranda M."/>
            <person name="Li Y."/>
            <person name="Liew Y.J."/>
            <person name="Baumgarten S."/>
            <person name="Simakov O."/>
            <person name="Wilson M."/>
            <person name="Piel J."/>
            <person name="Ashoor H."/>
            <person name="Bougouffa S."/>
            <person name="Bajic V.B."/>
            <person name="Ryu T."/>
            <person name="Ravasi T."/>
            <person name="Bayer T."/>
            <person name="Micklem G."/>
            <person name="Kim H."/>
            <person name="Bhak J."/>
            <person name="Lajeunesse T.C."/>
            <person name="Voolstra C.R."/>
        </authorList>
    </citation>
    <scope>NUCLEOTIDE SEQUENCE [LARGE SCALE GENOMIC DNA]</scope>
    <source>
        <strain evidence="2 3">CCMP2467</strain>
    </source>
</reference>
<evidence type="ECO:0008006" key="4">
    <source>
        <dbReference type="Google" id="ProtNLM"/>
    </source>
</evidence>
<gene>
    <name evidence="2" type="ORF">AK812_SmicGene28645</name>
</gene>
<keyword evidence="3" id="KW-1185">Reference proteome</keyword>
<evidence type="ECO:0000313" key="2">
    <source>
        <dbReference type="EMBL" id="OLP89832.1"/>
    </source>
</evidence>
<name>A0A1Q9D3R8_SYMMI</name>
<dbReference type="OrthoDB" id="414855at2759"/>
<dbReference type="EMBL" id="LSRX01000740">
    <property type="protein sequence ID" value="OLP89832.1"/>
    <property type="molecule type" value="Genomic_DNA"/>
</dbReference>
<organism evidence="2 3">
    <name type="scientific">Symbiodinium microadriaticum</name>
    <name type="common">Dinoflagellate</name>
    <name type="synonym">Zooxanthella microadriatica</name>
    <dbReference type="NCBI Taxonomy" id="2951"/>
    <lineage>
        <taxon>Eukaryota</taxon>
        <taxon>Sar</taxon>
        <taxon>Alveolata</taxon>
        <taxon>Dinophyceae</taxon>
        <taxon>Suessiales</taxon>
        <taxon>Symbiodiniaceae</taxon>
        <taxon>Symbiodinium</taxon>
    </lineage>
</organism>
<protein>
    <recommendedName>
        <fullName evidence="4">Reverse transcriptase domain-containing protein</fullName>
    </recommendedName>
</protein>
<accession>A0A1Q9D3R8</accession>
<dbReference type="AlphaFoldDB" id="A0A1Q9D3R8"/>
<dbReference type="Proteomes" id="UP000186817">
    <property type="component" value="Unassembled WGS sequence"/>
</dbReference>